<protein>
    <submittedName>
        <fullName evidence="1">Uncharacterized protein</fullName>
    </submittedName>
</protein>
<name>A0A1Z4KMM2_ANAVA</name>
<sequence length="56" mass="6268">MLPLATSTLSTPSLRQFLGSVDGLAEARGKSSSNRENRETTLTYIKQPEKIHFPEY</sequence>
<dbReference type="AlphaFoldDB" id="A0A1Z4KMM2"/>
<evidence type="ECO:0000313" key="2">
    <source>
        <dbReference type="Proteomes" id="UP000217507"/>
    </source>
</evidence>
<reference evidence="1 2" key="1">
    <citation type="submission" date="2017-06" db="EMBL/GenBank/DDBJ databases">
        <title>Genome sequencing of cyanobaciteial culture collection at National Institute for Environmental Studies (NIES).</title>
        <authorList>
            <person name="Hirose Y."/>
            <person name="Shimura Y."/>
            <person name="Fujisawa T."/>
            <person name="Nakamura Y."/>
            <person name="Kawachi M."/>
        </authorList>
    </citation>
    <scope>NUCLEOTIDE SEQUENCE [LARGE SCALE GENOMIC DNA]</scope>
    <source>
        <strain evidence="1 2">NIES-23</strain>
    </source>
</reference>
<accession>A0A1Z4KMM2</accession>
<evidence type="ECO:0000313" key="1">
    <source>
        <dbReference type="EMBL" id="BAY70250.1"/>
    </source>
</evidence>
<organism evidence="1 2">
    <name type="scientific">Trichormus variabilis NIES-23</name>
    <dbReference type="NCBI Taxonomy" id="1973479"/>
    <lineage>
        <taxon>Bacteria</taxon>
        <taxon>Bacillati</taxon>
        <taxon>Cyanobacteriota</taxon>
        <taxon>Cyanophyceae</taxon>
        <taxon>Nostocales</taxon>
        <taxon>Nostocaceae</taxon>
        <taxon>Trichormus</taxon>
    </lineage>
</organism>
<proteinExistence type="predicted"/>
<dbReference type="EMBL" id="AP018216">
    <property type="protein sequence ID" value="BAY70250.1"/>
    <property type="molecule type" value="Genomic_DNA"/>
</dbReference>
<gene>
    <name evidence="1" type="ORF">NIES23_30510</name>
</gene>
<dbReference type="Proteomes" id="UP000217507">
    <property type="component" value="Chromosome"/>
</dbReference>